<protein>
    <recommendedName>
        <fullName evidence="2">TNase-like domain-containing protein</fullName>
    </recommendedName>
</protein>
<evidence type="ECO:0000313" key="1">
    <source>
        <dbReference type="EMBL" id="SVE49589.1"/>
    </source>
</evidence>
<proteinExistence type="predicted"/>
<evidence type="ECO:0008006" key="2">
    <source>
        <dbReference type="Google" id="ProtNLM"/>
    </source>
</evidence>
<name>A0A383DZ26_9ZZZZ</name>
<dbReference type="EMBL" id="UINC01221305">
    <property type="protein sequence ID" value="SVE49589.1"/>
    <property type="molecule type" value="Genomic_DNA"/>
</dbReference>
<dbReference type="AlphaFoldDB" id="A0A383DZ26"/>
<organism evidence="1">
    <name type="scientific">marine metagenome</name>
    <dbReference type="NCBI Taxonomy" id="408172"/>
    <lineage>
        <taxon>unclassified sequences</taxon>
        <taxon>metagenomes</taxon>
        <taxon>ecological metagenomes</taxon>
    </lineage>
</organism>
<accession>A0A383DZ26</accession>
<feature type="non-terminal residue" evidence="1">
    <location>
        <position position="1"/>
    </location>
</feature>
<sequence>KYVDAEEFANNNNNGIWVGNFENPWDYRRKN</sequence>
<gene>
    <name evidence="1" type="ORF">METZ01_LOCUS502443</name>
</gene>
<reference evidence="1" key="1">
    <citation type="submission" date="2018-05" db="EMBL/GenBank/DDBJ databases">
        <authorList>
            <person name="Lanie J.A."/>
            <person name="Ng W.-L."/>
            <person name="Kazmierczak K.M."/>
            <person name="Andrzejewski T.M."/>
            <person name="Davidsen T.M."/>
            <person name="Wayne K.J."/>
            <person name="Tettelin H."/>
            <person name="Glass J.I."/>
            <person name="Rusch D."/>
            <person name="Podicherti R."/>
            <person name="Tsui H.-C.T."/>
            <person name="Winkler M.E."/>
        </authorList>
    </citation>
    <scope>NUCLEOTIDE SEQUENCE</scope>
</reference>